<comment type="similarity">
    <text evidence="3">Belongs to the orexin family.</text>
</comment>
<evidence type="ECO:0000256" key="3">
    <source>
        <dbReference type="ARBA" id="ARBA00009198"/>
    </source>
</evidence>
<keyword evidence="10" id="KW-0968">Cytoplasmic vesicle</keyword>
<dbReference type="GO" id="GO:0005791">
    <property type="term" value="C:rough endoplasmic reticulum"/>
    <property type="evidence" value="ECO:0007669"/>
    <property type="project" value="UniProtKB-SubCell"/>
</dbReference>
<dbReference type="GO" id="GO:0120162">
    <property type="term" value="P:positive regulation of cold-induced thermogenesis"/>
    <property type="evidence" value="ECO:0007669"/>
    <property type="project" value="Ensembl"/>
</dbReference>
<evidence type="ECO:0000256" key="12">
    <source>
        <dbReference type="ARBA" id="ARBA00034336"/>
    </source>
</evidence>
<evidence type="ECO:0000256" key="6">
    <source>
        <dbReference type="ARBA" id="ARBA00023018"/>
    </source>
</evidence>
<evidence type="ECO:0000256" key="8">
    <source>
        <dbReference type="ARBA" id="ARBA00023283"/>
    </source>
</evidence>
<evidence type="ECO:0000256" key="2">
    <source>
        <dbReference type="ARBA" id="ARBA00004541"/>
    </source>
</evidence>
<evidence type="ECO:0000256" key="15">
    <source>
        <dbReference type="ARBA" id="ARBA00034367"/>
    </source>
</evidence>
<comment type="subcellular location">
    <subcellularLocation>
        <location evidence="2">Cytoplasmic vesicle</location>
    </subcellularLocation>
    <subcellularLocation>
        <location evidence="1">Rough endoplasmic reticulum</location>
    </subcellularLocation>
    <subcellularLocation>
        <location evidence="11">Synapse</location>
    </subcellularLocation>
</comment>
<evidence type="ECO:0000256" key="5">
    <source>
        <dbReference type="ARBA" id="ARBA00022824"/>
    </source>
</evidence>
<dbReference type="Ensembl" id="ENSSMRT00000003431.1">
    <property type="protein sequence ID" value="ENSSMRP00000002863.1"/>
    <property type="gene ID" value="ENSSMRG00000002443.1"/>
</dbReference>
<keyword evidence="9" id="KW-0527">Neuropeptide</keyword>
<keyword evidence="5" id="KW-0256">Endoplasmic reticulum</keyword>
<keyword evidence="19" id="KW-0732">Signal</keyword>
<reference evidence="20" key="1">
    <citation type="submission" date="2025-08" db="UniProtKB">
        <authorList>
            <consortium name="Ensembl"/>
        </authorList>
    </citation>
    <scope>IDENTIFICATION</scope>
</reference>
<sequence length="138" mass="15324">MSSQVQRTTFLLLLFLMCSLVMTKQAVPDCCRQKSCSCRLFELLHGTHNHAAGILTLGKRSRGTAAEAFQSRLYRLLHGASNQAAGILTMGKRASNLPWERQESSPNSISLMPNRSCLALHERDWSLNEEPGASDTVY</sequence>
<reference evidence="20" key="2">
    <citation type="submission" date="2025-09" db="UniProtKB">
        <authorList>
            <consortium name="Ensembl"/>
        </authorList>
    </citation>
    <scope>IDENTIFICATION</scope>
</reference>
<dbReference type="Pfam" id="PF02072">
    <property type="entry name" value="Orexin"/>
    <property type="match status" value="1"/>
</dbReference>
<evidence type="ECO:0000256" key="7">
    <source>
        <dbReference type="ARBA" id="ARBA00023157"/>
    </source>
</evidence>
<comment type="function">
    <text evidence="17">Binds to orexin receptors HCRTR1/OX1R and HCRTR2/OX2R with a high affinity. Stimulates food intake. Modulates pituitary luteinizing hormone secretion in an ovarian steroid-dependent manner.</text>
</comment>
<evidence type="ECO:0000256" key="10">
    <source>
        <dbReference type="ARBA" id="ARBA00023329"/>
    </source>
</evidence>
<evidence type="ECO:0000256" key="1">
    <source>
        <dbReference type="ARBA" id="ARBA00004427"/>
    </source>
</evidence>
<dbReference type="GO" id="GO:0007218">
    <property type="term" value="P:neuropeptide signaling pathway"/>
    <property type="evidence" value="ECO:0007669"/>
    <property type="project" value="UniProtKB-KW"/>
</dbReference>
<evidence type="ECO:0000256" key="16">
    <source>
        <dbReference type="ARBA" id="ARBA00034371"/>
    </source>
</evidence>
<dbReference type="GO" id="GO:0051971">
    <property type="term" value="P:positive regulation of transmission of nerve impulse"/>
    <property type="evidence" value="ECO:0007669"/>
    <property type="project" value="TreeGrafter"/>
</dbReference>
<name>A0A8D0BB80_SALMN</name>
<organism evidence="20 21">
    <name type="scientific">Salvator merianae</name>
    <name type="common">Argentine black and white tegu</name>
    <name type="synonym">Tupinambis merianae</name>
    <dbReference type="NCBI Taxonomy" id="96440"/>
    <lineage>
        <taxon>Eukaryota</taxon>
        <taxon>Metazoa</taxon>
        <taxon>Chordata</taxon>
        <taxon>Craniata</taxon>
        <taxon>Vertebrata</taxon>
        <taxon>Euteleostomi</taxon>
        <taxon>Lepidosauria</taxon>
        <taxon>Squamata</taxon>
        <taxon>Bifurcata</taxon>
        <taxon>Unidentata</taxon>
        <taxon>Episquamata</taxon>
        <taxon>Laterata</taxon>
        <taxon>Teiioidea</taxon>
        <taxon>Teiidae</taxon>
        <taxon>Salvator</taxon>
    </lineage>
</organism>
<keyword evidence="21" id="KW-1185">Reference proteome</keyword>
<feature type="signal peptide" evidence="19">
    <location>
        <begin position="1"/>
        <end position="26"/>
    </location>
</feature>
<dbReference type="GO" id="GO:0042594">
    <property type="term" value="P:response to starvation"/>
    <property type="evidence" value="ECO:0007669"/>
    <property type="project" value="TreeGrafter"/>
</dbReference>
<dbReference type="PRINTS" id="PR01091">
    <property type="entry name" value="OREXINPP"/>
</dbReference>
<evidence type="ECO:0000256" key="11">
    <source>
        <dbReference type="ARBA" id="ARBA00034103"/>
    </source>
</evidence>
<dbReference type="PANTHER" id="PTHR15173">
    <property type="entry name" value="OREXIN"/>
    <property type="match status" value="1"/>
</dbReference>
<dbReference type="GeneTree" id="ENSGT00390000014272"/>
<dbReference type="Proteomes" id="UP000694421">
    <property type="component" value="Unplaced"/>
</dbReference>
<dbReference type="GO" id="GO:0005184">
    <property type="term" value="F:neuropeptide hormone activity"/>
    <property type="evidence" value="ECO:0007669"/>
    <property type="project" value="TreeGrafter"/>
</dbReference>
<dbReference type="GO" id="GO:0031410">
    <property type="term" value="C:cytoplasmic vesicle"/>
    <property type="evidence" value="ECO:0007669"/>
    <property type="project" value="UniProtKB-SubCell"/>
</dbReference>
<dbReference type="GO" id="GO:0001659">
    <property type="term" value="P:temperature homeostasis"/>
    <property type="evidence" value="ECO:0007669"/>
    <property type="project" value="TreeGrafter"/>
</dbReference>
<evidence type="ECO:0000256" key="9">
    <source>
        <dbReference type="ARBA" id="ARBA00023320"/>
    </source>
</evidence>
<keyword evidence="8" id="KW-0873">Pyrrolidone carboxylic acid</keyword>
<dbReference type="GO" id="GO:0046928">
    <property type="term" value="P:regulation of neurotransmitter secretion"/>
    <property type="evidence" value="ECO:0007669"/>
    <property type="project" value="TreeGrafter"/>
</dbReference>
<evidence type="ECO:0000256" key="4">
    <source>
        <dbReference type="ARBA" id="ARBA00022815"/>
    </source>
</evidence>
<evidence type="ECO:0000313" key="21">
    <source>
        <dbReference type="Proteomes" id="UP000694421"/>
    </source>
</evidence>
<keyword evidence="4" id="KW-0027">Amidation</keyword>
<dbReference type="InterPro" id="IPR001704">
    <property type="entry name" value="Orexin"/>
</dbReference>
<evidence type="ECO:0000256" key="14">
    <source>
        <dbReference type="ARBA" id="ARBA00034354"/>
    </source>
</evidence>
<keyword evidence="6" id="KW-0770">Synapse</keyword>
<dbReference type="GO" id="GO:0045202">
    <property type="term" value="C:synapse"/>
    <property type="evidence" value="ECO:0007669"/>
    <property type="project" value="UniProtKB-SubCell"/>
</dbReference>
<dbReference type="AlphaFoldDB" id="A0A8D0BB80"/>
<comment type="function">
    <text evidence="18">Binds to orexin receptor HCRTR2/OX2R only. Stimulates food intake. Modulates pituitary luteinizing hormone secretion in an ovarian steroid-dependent manner.</text>
</comment>
<protein>
    <recommendedName>
        <fullName evidence="12">Hypocretin neuropeptide precursor</fullName>
    </recommendedName>
    <alternativeName>
        <fullName evidence="16">Hypocretin</fullName>
    </alternativeName>
    <alternativeName>
        <fullName evidence="13">Orexin precursor</fullName>
    </alternativeName>
    <alternativeName>
        <fullName evidence="15">Prepro-orexin</fullName>
    </alternativeName>
    <alternativeName>
        <fullName evidence="14">Preprohypocretin</fullName>
    </alternativeName>
</protein>
<dbReference type="GO" id="GO:0031772">
    <property type="term" value="F:type 2 orexin receptor binding"/>
    <property type="evidence" value="ECO:0007669"/>
    <property type="project" value="TreeGrafter"/>
</dbReference>
<proteinExistence type="inferred from homology"/>
<dbReference type="GO" id="GO:0030431">
    <property type="term" value="P:sleep"/>
    <property type="evidence" value="ECO:0007669"/>
    <property type="project" value="TreeGrafter"/>
</dbReference>
<evidence type="ECO:0000256" key="18">
    <source>
        <dbReference type="ARBA" id="ARBA00046224"/>
    </source>
</evidence>
<dbReference type="PANTHER" id="PTHR15173:SF2">
    <property type="entry name" value="HYPOCRETIN NEUROPEPTIDE PRECURSOR"/>
    <property type="match status" value="1"/>
</dbReference>
<dbReference type="GO" id="GO:0042755">
    <property type="term" value="P:eating behavior"/>
    <property type="evidence" value="ECO:0007669"/>
    <property type="project" value="TreeGrafter"/>
</dbReference>
<dbReference type="GO" id="GO:0048471">
    <property type="term" value="C:perinuclear region of cytoplasm"/>
    <property type="evidence" value="ECO:0007669"/>
    <property type="project" value="Ensembl"/>
</dbReference>
<keyword evidence="7" id="KW-1015">Disulfide bond</keyword>
<evidence type="ECO:0000256" key="17">
    <source>
        <dbReference type="ARBA" id="ARBA00045659"/>
    </source>
</evidence>
<evidence type="ECO:0000256" key="19">
    <source>
        <dbReference type="SAM" id="SignalP"/>
    </source>
</evidence>
<accession>A0A8D0BB80</accession>
<dbReference type="GO" id="GO:0031771">
    <property type="term" value="F:type 1 orexin receptor binding"/>
    <property type="evidence" value="ECO:0007669"/>
    <property type="project" value="TreeGrafter"/>
</dbReference>
<evidence type="ECO:0000256" key="13">
    <source>
        <dbReference type="ARBA" id="ARBA00034351"/>
    </source>
</evidence>
<dbReference type="OMA" id="HPCPGRR"/>
<evidence type="ECO:0000313" key="20">
    <source>
        <dbReference type="Ensembl" id="ENSSMRP00000002863.1"/>
    </source>
</evidence>
<feature type="chain" id="PRO_5034669048" description="Hypocretin neuropeptide precursor" evidence="19">
    <location>
        <begin position="27"/>
        <end position="138"/>
    </location>
</feature>